<proteinExistence type="predicted"/>
<evidence type="ECO:0000259" key="1">
    <source>
        <dbReference type="Pfam" id="PF14279"/>
    </source>
</evidence>
<organism evidence="2 3">
    <name type="scientific">Candidatus Enterousia excrementavium</name>
    <dbReference type="NCBI Taxonomy" id="2840789"/>
    <lineage>
        <taxon>Bacteria</taxon>
        <taxon>Pseudomonadati</taxon>
        <taxon>Pseudomonadota</taxon>
        <taxon>Alphaproteobacteria</taxon>
        <taxon>Candidatus Enterousia</taxon>
    </lineage>
</organism>
<dbReference type="AlphaFoldDB" id="A0A940DE68"/>
<name>A0A940DE68_9PROT</name>
<dbReference type="EMBL" id="JADINE010000025">
    <property type="protein sequence ID" value="MBO8407150.1"/>
    <property type="molecule type" value="Genomic_DNA"/>
</dbReference>
<dbReference type="InterPro" id="IPR029471">
    <property type="entry name" value="HNH_5"/>
</dbReference>
<reference evidence="2" key="2">
    <citation type="journal article" date="2021" name="PeerJ">
        <title>Extensive microbial diversity within the chicken gut microbiome revealed by metagenomics and culture.</title>
        <authorList>
            <person name="Gilroy R."/>
            <person name="Ravi A."/>
            <person name="Getino M."/>
            <person name="Pursley I."/>
            <person name="Horton D.L."/>
            <person name="Alikhan N.F."/>
            <person name="Baker D."/>
            <person name="Gharbi K."/>
            <person name="Hall N."/>
            <person name="Watson M."/>
            <person name="Adriaenssens E.M."/>
            <person name="Foster-Nyarko E."/>
            <person name="Jarju S."/>
            <person name="Secka A."/>
            <person name="Antonio M."/>
            <person name="Oren A."/>
            <person name="Chaudhuri R.R."/>
            <person name="La Ragione R."/>
            <person name="Hildebrand F."/>
            <person name="Pallen M.J."/>
        </authorList>
    </citation>
    <scope>NUCLEOTIDE SEQUENCE</scope>
    <source>
        <strain evidence="2">B1-16210</strain>
    </source>
</reference>
<dbReference type="Proteomes" id="UP000721442">
    <property type="component" value="Unassembled WGS sequence"/>
</dbReference>
<sequence>MTRKNCVYCGKEITQRSSEHIIQNALGGVYESEDICCPECNNAVSRYVDAPFTKIFNPIIGGIKNFSKTNNPKSLQPCTGTVLYQDKTYHANIKAGKVVACPDLSRQLRCDATKLPLKIISYDFNLENAAFQTGMGKIAFNYALDRGIDLSVLKHGMHVQKSGNDITGISFNYEMFPFCALNPLDLRLELHTPFSPYHCLILFEQNSKLWCYIDLFNTFQYYVLLSDKMSALNKVHGVAAQTVQKIDRTVPDLDAQRPKDLLIFAQQYGVRTFTDAADLAQKIKVAIARKSQKTDLNDIIAPRVKSVSYDYFLDPNTDKRDLPLFGQSMQLYFNEFDRLNTNTFRTMTTCSNVNNVFSYPEAVLSVSQNNEVYFRRYALAKFKTLNYFLTQQNR</sequence>
<gene>
    <name evidence="2" type="ORF">IAC77_01655</name>
</gene>
<dbReference type="Pfam" id="PF14279">
    <property type="entry name" value="HNH_5"/>
    <property type="match status" value="1"/>
</dbReference>
<feature type="domain" description="HNH endonuclease 5" evidence="1">
    <location>
        <begin position="6"/>
        <end position="56"/>
    </location>
</feature>
<comment type="caution">
    <text evidence="2">The sequence shown here is derived from an EMBL/GenBank/DDBJ whole genome shotgun (WGS) entry which is preliminary data.</text>
</comment>
<reference evidence="2" key="1">
    <citation type="submission" date="2020-10" db="EMBL/GenBank/DDBJ databases">
        <authorList>
            <person name="Gilroy R."/>
        </authorList>
    </citation>
    <scope>NUCLEOTIDE SEQUENCE</scope>
    <source>
        <strain evidence="2">B1-16210</strain>
    </source>
</reference>
<evidence type="ECO:0000313" key="2">
    <source>
        <dbReference type="EMBL" id="MBO8407150.1"/>
    </source>
</evidence>
<evidence type="ECO:0000313" key="3">
    <source>
        <dbReference type="Proteomes" id="UP000721442"/>
    </source>
</evidence>
<protein>
    <recommendedName>
        <fullName evidence="1">HNH endonuclease 5 domain-containing protein</fullName>
    </recommendedName>
</protein>
<accession>A0A940DE68</accession>